<accession>A0A8J6K5H6</accession>
<proteinExistence type="predicted"/>
<organism evidence="1 2">
    <name type="scientific">Eleutherodactylus coqui</name>
    <name type="common">Puerto Rican coqui</name>
    <dbReference type="NCBI Taxonomy" id="57060"/>
    <lineage>
        <taxon>Eukaryota</taxon>
        <taxon>Metazoa</taxon>
        <taxon>Chordata</taxon>
        <taxon>Craniata</taxon>
        <taxon>Vertebrata</taxon>
        <taxon>Euteleostomi</taxon>
        <taxon>Amphibia</taxon>
        <taxon>Batrachia</taxon>
        <taxon>Anura</taxon>
        <taxon>Neobatrachia</taxon>
        <taxon>Hyloidea</taxon>
        <taxon>Eleutherodactylidae</taxon>
        <taxon>Eleutherodactylinae</taxon>
        <taxon>Eleutherodactylus</taxon>
        <taxon>Eleutherodactylus</taxon>
    </lineage>
</organism>
<reference evidence="1" key="1">
    <citation type="thesis" date="2020" institute="ProQuest LLC" country="789 East Eisenhower Parkway, Ann Arbor, MI, USA">
        <title>Comparative Genomics and Chromosome Evolution.</title>
        <authorList>
            <person name="Mudd A.B."/>
        </authorList>
    </citation>
    <scope>NUCLEOTIDE SEQUENCE</scope>
    <source>
        <strain evidence="1">HN-11 Male</strain>
        <tissue evidence="1">Kidney and liver</tissue>
    </source>
</reference>
<dbReference type="AlphaFoldDB" id="A0A8J6K5H6"/>
<protein>
    <submittedName>
        <fullName evidence="1">Uncharacterized protein</fullName>
    </submittedName>
</protein>
<sequence length="79" mass="8799">MPPFYRRSNGQTVGLYDCSMVATVILHFPTFQRGSDSCTACYFSIAQVQSITTTILYLITPFYGSSNGRTVGFSILHVY</sequence>
<gene>
    <name evidence="1" type="ORF">GDO78_002904</name>
</gene>
<comment type="caution">
    <text evidence="1">The sequence shown here is derived from an EMBL/GenBank/DDBJ whole genome shotgun (WGS) entry which is preliminary data.</text>
</comment>
<keyword evidence="2" id="KW-1185">Reference proteome</keyword>
<dbReference type="EMBL" id="WNTK01000011">
    <property type="protein sequence ID" value="KAG9476074.1"/>
    <property type="molecule type" value="Genomic_DNA"/>
</dbReference>
<dbReference type="Proteomes" id="UP000770717">
    <property type="component" value="Unassembled WGS sequence"/>
</dbReference>
<evidence type="ECO:0000313" key="2">
    <source>
        <dbReference type="Proteomes" id="UP000770717"/>
    </source>
</evidence>
<name>A0A8J6K5H6_ELECQ</name>
<evidence type="ECO:0000313" key="1">
    <source>
        <dbReference type="EMBL" id="KAG9476074.1"/>
    </source>
</evidence>